<dbReference type="PANTHER" id="PTHR42988">
    <property type="entry name" value="PHOSPHOHYDROLASE"/>
    <property type="match status" value="1"/>
</dbReference>
<dbReference type="OrthoDB" id="9811542at2"/>
<keyword evidence="1" id="KW-0479">Metal-binding</keyword>
<gene>
    <name evidence="6" type="ORF">RD110_20240</name>
</gene>
<feature type="domain" description="Calcineurin-like phosphoesterase" evidence="5">
    <location>
        <begin position="7"/>
        <end position="198"/>
    </location>
</feature>
<protein>
    <recommendedName>
        <fullName evidence="5">Calcineurin-like phosphoesterase domain-containing protein</fullName>
    </recommendedName>
</protein>
<organism evidence="6 7">
    <name type="scientific">Rhodoferax koreensis</name>
    <dbReference type="NCBI Taxonomy" id="1842727"/>
    <lineage>
        <taxon>Bacteria</taxon>
        <taxon>Pseudomonadati</taxon>
        <taxon>Pseudomonadota</taxon>
        <taxon>Betaproteobacteria</taxon>
        <taxon>Burkholderiales</taxon>
        <taxon>Comamonadaceae</taxon>
        <taxon>Rhodoferax</taxon>
    </lineage>
</organism>
<keyword evidence="3" id="KW-0408">Iron</keyword>
<dbReference type="STRING" id="1842727.RD110_20240"/>
<dbReference type="Proteomes" id="UP000186609">
    <property type="component" value="Chromosome"/>
</dbReference>
<dbReference type="PANTHER" id="PTHR42988:SF2">
    <property type="entry name" value="CYCLIC NUCLEOTIDE PHOSPHODIESTERASE CBUA0032-RELATED"/>
    <property type="match status" value="1"/>
</dbReference>
<evidence type="ECO:0000256" key="4">
    <source>
        <dbReference type="ARBA" id="ARBA00025742"/>
    </source>
</evidence>
<dbReference type="InterPro" id="IPR050884">
    <property type="entry name" value="CNP_phosphodiesterase-III"/>
</dbReference>
<dbReference type="GO" id="GO:0046872">
    <property type="term" value="F:metal ion binding"/>
    <property type="evidence" value="ECO:0007669"/>
    <property type="project" value="UniProtKB-KW"/>
</dbReference>
<dbReference type="AlphaFoldDB" id="A0A1P8JZU2"/>
<dbReference type="InterPro" id="IPR004843">
    <property type="entry name" value="Calcineurin-like_PHP"/>
</dbReference>
<dbReference type="EMBL" id="CP019236">
    <property type="protein sequence ID" value="APW39255.1"/>
    <property type="molecule type" value="Genomic_DNA"/>
</dbReference>
<dbReference type="GO" id="GO:0016787">
    <property type="term" value="F:hydrolase activity"/>
    <property type="evidence" value="ECO:0007669"/>
    <property type="project" value="UniProtKB-KW"/>
</dbReference>
<dbReference type="Pfam" id="PF00149">
    <property type="entry name" value="Metallophos"/>
    <property type="match status" value="1"/>
</dbReference>
<comment type="similarity">
    <text evidence="4">Belongs to the cyclic nucleotide phosphodiesterase class-III family.</text>
</comment>
<keyword evidence="7" id="KW-1185">Reference proteome</keyword>
<evidence type="ECO:0000256" key="1">
    <source>
        <dbReference type="ARBA" id="ARBA00022723"/>
    </source>
</evidence>
<dbReference type="SUPFAM" id="SSF56300">
    <property type="entry name" value="Metallo-dependent phosphatases"/>
    <property type="match status" value="1"/>
</dbReference>
<dbReference type="Gene3D" id="3.60.21.10">
    <property type="match status" value="1"/>
</dbReference>
<keyword evidence="2" id="KW-0378">Hydrolase</keyword>
<reference evidence="6 7" key="1">
    <citation type="submission" date="2017-01" db="EMBL/GenBank/DDBJ databases">
        <authorList>
            <person name="Mah S.A."/>
            <person name="Swanson W.J."/>
            <person name="Moy G.W."/>
            <person name="Vacquier V.D."/>
        </authorList>
    </citation>
    <scope>NUCLEOTIDE SEQUENCE [LARGE SCALE GENOMIC DNA]</scope>
    <source>
        <strain evidence="6 7">DCY110</strain>
    </source>
</reference>
<dbReference type="InterPro" id="IPR029052">
    <property type="entry name" value="Metallo-depent_PP-like"/>
</dbReference>
<accession>A0A1P8JZU2</accession>
<sequence length="294" mass="31846">MTMGAGTLLHLSDTHFGTAQPKVIEALVRLVRMHAPGQAILSGDVTQRATGAQFAEARAFVDRLAIAHCMAIPGNHDIPLLDLPARLFQPYARYRAAFGDVLAPELQTPAWCLLSNNTTRWYRHKHGEISHAQIADTARRLAVSVQANPLQIRVVAVHQPIAVQQAGERKNMLRGAASAVKAWAAAGADIVLGGHIHLPFVVPLHRRAPWLPATPNGAAPRPMWAVQAGTAVSSRTRPGAPNSVNLLRADCTATRRRCAVERWDYLADADAFVLVHTDLLELAAPLSEHTSNSF</sequence>
<dbReference type="KEGG" id="rhy:RD110_20240"/>
<evidence type="ECO:0000256" key="2">
    <source>
        <dbReference type="ARBA" id="ARBA00022801"/>
    </source>
</evidence>
<evidence type="ECO:0000313" key="7">
    <source>
        <dbReference type="Proteomes" id="UP000186609"/>
    </source>
</evidence>
<evidence type="ECO:0000256" key="3">
    <source>
        <dbReference type="ARBA" id="ARBA00023004"/>
    </source>
</evidence>
<proteinExistence type="inferred from homology"/>
<name>A0A1P8JZU2_9BURK</name>
<evidence type="ECO:0000313" key="6">
    <source>
        <dbReference type="EMBL" id="APW39255.1"/>
    </source>
</evidence>
<evidence type="ECO:0000259" key="5">
    <source>
        <dbReference type="Pfam" id="PF00149"/>
    </source>
</evidence>